<dbReference type="AlphaFoldDB" id="X0Y9I6"/>
<dbReference type="Pfam" id="PF00133">
    <property type="entry name" value="tRNA-synt_1"/>
    <property type="match status" value="1"/>
</dbReference>
<evidence type="ECO:0000259" key="8">
    <source>
        <dbReference type="Pfam" id="PF00133"/>
    </source>
</evidence>
<feature type="domain" description="Aminoacyl-tRNA synthetase class Ia" evidence="8">
    <location>
        <begin position="19"/>
        <end position="98"/>
    </location>
</feature>
<comment type="caution">
    <text evidence="9">The sequence shown here is derived from an EMBL/GenBank/DDBJ whole genome shotgun (WGS) entry which is preliminary data.</text>
</comment>
<evidence type="ECO:0000256" key="2">
    <source>
        <dbReference type="ARBA" id="ARBA00022598"/>
    </source>
</evidence>
<dbReference type="GO" id="GO:0004832">
    <property type="term" value="F:valine-tRNA ligase activity"/>
    <property type="evidence" value="ECO:0007669"/>
    <property type="project" value="UniProtKB-EC"/>
</dbReference>
<accession>X0Y9I6</accession>
<evidence type="ECO:0000256" key="6">
    <source>
        <dbReference type="ARBA" id="ARBA00023146"/>
    </source>
</evidence>
<keyword evidence="5" id="KW-0648">Protein biosynthesis</keyword>
<dbReference type="SUPFAM" id="SSF52374">
    <property type="entry name" value="Nucleotidylyl transferase"/>
    <property type="match status" value="1"/>
</dbReference>
<dbReference type="PROSITE" id="PS00178">
    <property type="entry name" value="AA_TRNA_LIGASE_I"/>
    <property type="match status" value="1"/>
</dbReference>
<dbReference type="Gene3D" id="3.40.50.620">
    <property type="entry name" value="HUPs"/>
    <property type="match status" value="1"/>
</dbReference>
<evidence type="ECO:0000313" key="9">
    <source>
        <dbReference type="EMBL" id="GAG52484.1"/>
    </source>
</evidence>
<evidence type="ECO:0000256" key="3">
    <source>
        <dbReference type="ARBA" id="ARBA00022741"/>
    </source>
</evidence>
<keyword evidence="3" id="KW-0547">Nucleotide-binding</keyword>
<dbReference type="PANTHER" id="PTHR11946:SF93">
    <property type="entry name" value="VALINE--TRNA LIGASE, CHLOROPLASTIC_MITOCHONDRIAL 2"/>
    <property type="match status" value="1"/>
</dbReference>
<keyword evidence="4" id="KW-0067">ATP-binding</keyword>
<dbReference type="EMBL" id="BARS01052257">
    <property type="protein sequence ID" value="GAG52484.1"/>
    <property type="molecule type" value="Genomic_DNA"/>
</dbReference>
<dbReference type="GO" id="GO:0005829">
    <property type="term" value="C:cytosol"/>
    <property type="evidence" value="ECO:0007669"/>
    <property type="project" value="TreeGrafter"/>
</dbReference>
<protein>
    <recommendedName>
        <fullName evidence="1">valine--tRNA ligase</fullName>
        <ecNumber evidence="1">6.1.1.9</ecNumber>
    </recommendedName>
    <alternativeName>
        <fullName evidence="7">Valyl-tRNA synthetase</fullName>
    </alternativeName>
</protein>
<dbReference type="InterPro" id="IPR014729">
    <property type="entry name" value="Rossmann-like_a/b/a_fold"/>
</dbReference>
<dbReference type="EC" id="6.1.1.9" evidence="1"/>
<dbReference type="GO" id="GO:0005524">
    <property type="term" value="F:ATP binding"/>
    <property type="evidence" value="ECO:0007669"/>
    <property type="project" value="UniProtKB-KW"/>
</dbReference>
<organism evidence="9">
    <name type="scientific">marine sediment metagenome</name>
    <dbReference type="NCBI Taxonomy" id="412755"/>
    <lineage>
        <taxon>unclassified sequences</taxon>
        <taxon>metagenomes</taxon>
        <taxon>ecological metagenomes</taxon>
    </lineage>
</organism>
<evidence type="ECO:0000256" key="5">
    <source>
        <dbReference type="ARBA" id="ARBA00022917"/>
    </source>
</evidence>
<evidence type="ECO:0000256" key="7">
    <source>
        <dbReference type="ARBA" id="ARBA00029936"/>
    </source>
</evidence>
<evidence type="ECO:0000256" key="4">
    <source>
        <dbReference type="ARBA" id="ARBA00022840"/>
    </source>
</evidence>
<sequence>MVTGEWPKHFDSAAAESRWRKQWDEWGIHEWDSSRPREESFVVDTPPPTVSGSLHIGHVFSYTHPDIVVRYQRMCGRNIYYPMGWDDNGLPTERRVQNFFHVRCDPSVPYEGKDFVPPDTKRSAPPTIVSRKKFIELCERVTAEDEKEFERLFRLLGLSVDWNEHYETINNHCRRIAQL</sequence>
<dbReference type="InterPro" id="IPR002300">
    <property type="entry name" value="aa-tRNA-synth_Ia"/>
</dbReference>
<keyword evidence="6" id="KW-0030">Aminoacyl-tRNA synthetase</keyword>
<gene>
    <name evidence="9" type="ORF">S01H1_77719</name>
</gene>
<dbReference type="GO" id="GO:0006438">
    <property type="term" value="P:valyl-tRNA aminoacylation"/>
    <property type="evidence" value="ECO:0007669"/>
    <property type="project" value="InterPro"/>
</dbReference>
<proteinExistence type="predicted"/>
<name>X0Y9I6_9ZZZZ</name>
<evidence type="ECO:0000256" key="1">
    <source>
        <dbReference type="ARBA" id="ARBA00013169"/>
    </source>
</evidence>
<dbReference type="PANTHER" id="PTHR11946">
    <property type="entry name" value="VALYL-TRNA SYNTHETASES"/>
    <property type="match status" value="1"/>
</dbReference>
<dbReference type="InterPro" id="IPR001412">
    <property type="entry name" value="aa-tRNA-synth_I_CS"/>
</dbReference>
<feature type="non-terminal residue" evidence="9">
    <location>
        <position position="179"/>
    </location>
</feature>
<reference evidence="9" key="1">
    <citation type="journal article" date="2014" name="Front. Microbiol.">
        <title>High frequency of phylogenetically diverse reductive dehalogenase-homologous genes in deep subseafloor sedimentary metagenomes.</title>
        <authorList>
            <person name="Kawai M."/>
            <person name="Futagami T."/>
            <person name="Toyoda A."/>
            <person name="Takaki Y."/>
            <person name="Nishi S."/>
            <person name="Hori S."/>
            <person name="Arai W."/>
            <person name="Tsubouchi T."/>
            <person name="Morono Y."/>
            <person name="Uchiyama I."/>
            <person name="Ito T."/>
            <person name="Fujiyama A."/>
            <person name="Inagaki F."/>
            <person name="Takami H."/>
        </authorList>
    </citation>
    <scope>NUCLEOTIDE SEQUENCE</scope>
    <source>
        <strain evidence="9">Expedition CK06-06</strain>
    </source>
</reference>
<dbReference type="InterPro" id="IPR002303">
    <property type="entry name" value="Valyl-tRNA_ligase"/>
</dbReference>
<keyword evidence="2" id="KW-0436">Ligase</keyword>